<feature type="compositionally biased region" description="Basic and acidic residues" evidence="9">
    <location>
        <begin position="9"/>
        <end position="20"/>
    </location>
</feature>
<dbReference type="NCBIfam" id="NF003348">
    <property type="entry name" value="PRK04375.1-1"/>
    <property type="match status" value="1"/>
</dbReference>
<dbReference type="HAMAP" id="MF_00154">
    <property type="entry name" value="CyoE_CtaB"/>
    <property type="match status" value="1"/>
</dbReference>
<evidence type="ECO:0000256" key="4">
    <source>
        <dbReference type="ARBA" id="ARBA00022989"/>
    </source>
</evidence>
<gene>
    <name evidence="10" type="primary">cyoE</name>
    <name evidence="8" type="synonym">ctaB</name>
    <name evidence="10" type="ORF">ACFQWB_08090</name>
</gene>
<dbReference type="CDD" id="cd13957">
    <property type="entry name" value="PT_UbiA_Cox10"/>
    <property type="match status" value="1"/>
</dbReference>
<keyword evidence="2 8" id="KW-0808">Transferase</keyword>
<comment type="pathway">
    <text evidence="8">Porphyrin-containing compound metabolism; heme O biosynthesis; heme O from protoheme: step 1/1.</text>
</comment>
<protein>
    <recommendedName>
        <fullName evidence="8">Protoheme IX farnesyltransferase</fullName>
        <ecNumber evidence="8">2.5.1.141</ecNumber>
    </recommendedName>
    <alternativeName>
        <fullName evidence="8">Heme B farnesyltransferase</fullName>
    </alternativeName>
    <alternativeName>
        <fullName evidence="8">Heme O synthase</fullName>
    </alternativeName>
</protein>
<evidence type="ECO:0000256" key="2">
    <source>
        <dbReference type="ARBA" id="ARBA00022679"/>
    </source>
</evidence>
<comment type="function">
    <text evidence="8">Converts heme B (protoheme IX) to heme O by substitution of the vinyl group on carbon 2 of heme B porphyrin ring with a hydroxyethyl farnesyl side group.</text>
</comment>
<keyword evidence="8" id="KW-1003">Cell membrane</keyword>
<accession>A0ABW2V179</accession>
<dbReference type="PANTHER" id="PTHR43448:SF2">
    <property type="entry name" value="PROTOHEME IX FARNESYLTRANSFERASE, MITOCHONDRIAL"/>
    <property type="match status" value="1"/>
</dbReference>
<dbReference type="InterPro" id="IPR044878">
    <property type="entry name" value="UbiA_sf"/>
</dbReference>
<dbReference type="EMBL" id="JBHTGQ010000018">
    <property type="protein sequence ID" value="MFC7749899.1"/>
    <property type="molecule type" value="Genomic_DNA"/>
</dbReference>
<dbReference type="NCBIfam" id="NF003349">
    <property type="entry name" value="PRK04375.1-2"/>
    <property type="match status" value="1"/>
</dbReference>
<organism evidence="10 11">
    <name type="scientific">Paenibacillus thermoaerophilus</name>
    <dbReference type="NCBI Taxonomy" id="1215385"/>
    <lineage>
        <taxon>Bacteria</taxon>
        <taxon>Bacillati</taxon>
        <taxon>Bacillota</taxon>
        <taxon>Bacilli</taxon>
        <taxon>Bacillales</taxon>
        <taxon>Paenibacillaceae</taxon>
        <taxon>Paenibacillus</taxon>
    </lineage>
</organism>
<comment type="catalytic activity">
    <reaction evidence="7 8">
        <text>heme b + (2E,6E)-farnesyl diphosphate + H2O = Fe(II)-heme o + diphosphate</text>
        <dbReference type="Rhea" id="RHEA:28070"/>
        <dbReference type="ChEBI" id="CHEBI:15377"/>
        <dbReference type="ChEBI" id="CHEBI:33019"/>
        <dbReference type="ChEBI" id="CHEBI:60344"/>
        <dbReference type="ChEBI" id="CHEBI:60530"/>
        <dbReference type="ChEBI" id="CHEBI:175763"/>
        <dbReference type="EC" id="2.5.1.141"/>
    </reaction>
</comment>
<proteinExistence type="inferred from homology"/>
<feature type="transmembrane region" description="Helical" evidence="8">
    <location>
        <begin position="62"/>
        <end position="84"/>
    </location>
</feature>
<dbReference type="PROSITE" id="PS00943">
    <property type="entry name" value="UBIA"/>
    <property type="match status" value="1"/>
</dbReference>
<dbReference type="InterPro" id="IPR000537">
    <property type="entry name" value="UbiA_prenyltransferase"/>
</dbReference>
<evidence type="ECO:0000256" key="9">
    <source>
        <dbReference type="SAM" id="MobiDB-lite"/>
    </source>
</evidence>
<dbReference type="Pfam" id="PF01040">
    <property type="entry name" value="UbiA"/>
    <property type="match status" value="1"/>
</dbReference>
<feature type="transmembrane region" description="Helical" evidence="8">
    <location>
        <begin position="184"/>
        <end position="204"/>
    </location>
</feature>
<comment type="subcellular location">
    <subcellularLocation>
        <location evidence="8">Cell membrane</location>
        <topology evidence="8">Multi-pass membrane protein</topology>
    </subcellularLocation>
    <subcellularLocation>
        <location evidence="1">Membrane</location>
        <topology evidence="1">Multi-pass membrane protein</topology>
    </subcellularLocation>
</comment>
<evidence type="ECO:0000256" key="3">
    <source>
        <dbReference type="ARBA" id="ARBA00022692"/>
    </source>
</evidence>
<dbReference type="RefSeq" id="WP_138788322.1">
    <property type="nucleotide sequence ID" value="NZ_JBHTGQ010000018.1"/>
</dbReference>
<keyword evidence="4 8" id="KW-1133">Transmembrane helix</keyword>
<evidence type="ECO:0000313" key="10">
    <source>
        <dbReference type="EMBL" id="MFC7749899.1"/>
    </source>
</evidence>
<evidence type="ECO:0000256" key="1">
    <source>
        <dbReference type="ARBA" id="ARBA00004141"/>
    </source>
</evidence>
<dbReference type="NCBIfam" id="TIGR01473">
    <property type="entry name" value="cyoE_ctaB"/>
    <property type="match status" value="1"/>
</dbReference>
<feature type="transmembrane region" description="Helical" evidence="8">
    <location>
        <begin position="158"/>
        <end position="178"/>
    </location>
</feature>
<comment type="subunit">
    <text evidence="8">Interacts with CtaA.</text>
</comment>
<evidence type="ECO:0000256" key="5">
    <source>
        <dbReference type="ARBA" id="ARBA00023133"/>
    </source>
</evidence>
<feature type="transmembrane region" description="Helical" evidence="8">
    <location>
        <begin position="288"/>
        <end position="305"/>
    </location>
</feature>
<feature type="transmembrane region" description="Helical" evidence="8">
    <location>
        <begin position="256"/>
        <end position="276"/>
    </location>
</feature>
<keyword evidence="11" id="KW-1185">Reference proteome</keyword>
<feature type="transmembrane region" description="Helical" evidence="8">
    <location>
        <begin position="132"/>
        <end position="151"/>
    </location>
</feature>
<comment type="miscellaneous">
    <text evidence="8">Carbon 2 of the heme B porphyrin ring is defined according to the Fischer nomenclature.</text>
</comment>
<dbReference type="GO" id="GO:0008495">
    <property type="term" value="F:protoheme IX farnesyltransferase activity"/>
    <property type="evidence" value="ECO:0007669"/>
    <property type="project" value="UniProtKB-EC"/>
</dbReference>
<reference evidence="11" key="1">
    <citation type="journal article" date="2019" name="Int. J. Syst. Evol. Microbiol.">
        <title>The Global Catalogue of Microorganisms (GCM) 10K type strain sequencing project: providing services to taxonomists for standard genome sequencing and annotation.</title>
        <authorList>
            <consortium name="The Broad Institute Genomics Platform"/>
            <consortium name="The Broad Institute Genome Sequencing Center for Infectious Disease"/>
            <person name="Wu L."/>
            <person name="Ma J."/>
        </authorList>
    </citation>
    <scope>NUCLEOTIDE SEQUENCE [LARGE SCALE GENOMIC DNA]</scope>
    <source>
        <strain evidence="11">JCM 18657</strain>
    </source>
</reference>
<comment type="caution">
    <text evidence="10">The sequence shown here is derived from an EMBL/GenBank/DDBJ whole genome shotgun (WGS) entry which is preliminary data.</text>
</comment>
<feature type="region of interest" description="Disordered" evidence="9">
    <location>
        <begin position="1"/>
        <end position="20"/>
    </location>
</feature>
<dbReference type="InterPro" id="IPR006369">
    <property type="entry name" value="Protohaem_IX_farnesylTrfase"/>
</dbReference>
<dbReference type="Proteomes" id="UP001596528">
    <property type="component" value="Unassembled WGS sequence"/>
</dbReference>
<evidence type="ECO:0000256" key="6">
    <source>
        <dbReference type="ARBA" id="ARBA00023136"/>
    </source>
</evidence>
<feature type="transmembrane region" description="Helical" evidence="8">
    <location>
        <begin position="105"/>
        <end position="126"/>
    </location>
</feature>
<dbReference type="InterPro" id="IPR030470">
    <property type="entry name" value="UbiA_prenylTrfase_CS"/>
</dbReference>
<comment type="similarity">
    <text evidence="8">Belongs to the UbiA prenyltransferase family. Protoheme IX farnesyltransferase subfamily.</text>
</comment>
<keyword evidence="5 8" id="KW-0350">Heme biosynthesis</keyword>
<feature type="transmembrane region" description="Helical" evidence="8">
    <location>
        <begin position="30"/>
        <end position="50"/>
    </location>
</feature>
<sequence>MASNAGTVAREHTEPSAESRKPTWRDFYQLAKPGILFSNSITVFGGFWIASGQTGERIDFLLLLWTLLGSALVMASGCVLNNYLDRDLDKLMTRTQKRATARGAISPRVVMWYGITLGVVGLGVLYLLANPLAALLGFAGLLVYVWVYTAWLKRTSVYSTSIGGISGAIPPMIGFTAVSGELGAGAWILFLIMFLWQPPHFWALGIRRKEEYRAAGYPLLPVVQGNHATKLAMMRYTIMLVPGSLLLYLYGYVGEIYVIAATILGMIWVVMTLRGFQAQDDEAWARKMFVYSINYLTLLFLVMVIDTNFVSATPSIPFERIG</sequence>
<evidence type="ECO:0000256" key="8">
    <source>
        <dbReference type="HAMAP-Rule" id="MF_00154"/>
    </source>
</evidence>
<name>A0ABW2V179_9BACL</name>
<dbReference type="PANTHER" id="PTHR43448">
    <property type="entry name" value="PROTOHEME IX FARNESYLTRANSFERASE, MITOCHONDRIAL"/>
    <property type="match status" value="1"/>
</dbReference>
<dbReference type="Gene3D" id="1.10.357.140">
    <property type="entry name" value="UbiA prenyltransferase"/>
    <property type="match status" value="1"/>
</dbReference>
<feature type="transmembrane region" description="Helical" evidence="8">
    <location>
        <begin position="233"/>
        <end position="250"/>
    </location>
</feature>
<evidence type="ECO:0000313" key="11">
    <source>
        <dbReference type="Proteomes" id="UP001596528"/>
    </source>
</evidence>
<keyword evidence="3 8" id="KW-0812">Transmembrane</keyword>
<evidence type="ECO:0000256" key="7">
    <source>
        <dbReference type="ARBA" id="ARBA00047690"/>
    </source>
</evidence>
<keyword evidence="6 8" id="KW-0472">Membrane</keyword>
<dbReference type="EC" id="2.5.1.141" evidence="8"/>